<dbReference type="InterPro" id="IPR027417">
    <property type="entry name" value="P-loop_NTPase"/>
</dbReference>
<dbReference type="InterPro" id="IPR041851">
    <property type="entry name" value="RecD_N_sf"/>
</dbReference>
<dbReference type="PANTHER" id="PTHR43788">
    <property type="entry name" value="DNA2/NAM7 HELICASE FAMILY MEMBER"/>
    <property type="match status" value="1"/>
</dbReference>
<dbReference type="Pfam" id="PF21185">
    <property type="entry name" value="RecD_N"/>
    <property type="match status" value="1"/>
</dbReference>
<feature type="non-terminal residue" evidence="5">
    <location>
        <position position="486"/>
    </location>
</feature>
<accession>A0A6N7EM03</accession>
<feature type="region of interest" description="Disordered" evidence="3">
    <location>
        <begin position="1"/>
        <end position="24"/>
    </location>
</feature>
<dbReference type="PANTHER" id="PTHR43788:SF6">
    <property type="entry name" value="DNA HELICASE B"/>
    <property type="match status" value="1"/>
</dbReference>
<dbReference type="InterPro" id="IPR049550">
    <property type="entry name" value="RecD_N"/>
</dbReference>
<gene>
    <name evidence="5" type="ORF">GB881_14080</name>
</gene>
<dbReference type="Gene3D" id="1.10.10.1020">
    <property type="entry name" value="RecBCD complex, subunit RecD, N-terminal domain"/>
    <property type="match status" value="1"/>
</dbReference>
<keyword evidence="6" id="KW-1185">Reference proteome</keyword>
<organism evidence="5 6">
    <name type="scientific">Georgenia subflava</name>
    <dbReference type="NCBI Taxonomy" id="1622177"/>
    <lineage>
        <taxon>Bacteria</taxon>
        <taxon>Bacillati</taxon>
        <taxon>Actinomycetota</taxon>
        <taxon>Actinomycetes</taxon>
        <taxon>Micrococcales</taxon>
        <taxon>Bogoriellaceae</taxon>
        <taxon>Georgenia</taxon>
    </lineage>
</organism>
<evidence type="ECO:0000256" key="3">
    <source>
        <dbReference type="SAM" id="MobiDB-lite"/>
    </source>
</evidence>
<feature type="domain" description="RecBCD enzyme subunit RecD N-terminal" evidence="4">
    <location>
        <begin position="56"/>
        <end position="158"/>
    </location>
</feature>
<dbReference type="SUPFAM" id="SSF52540">
    <property type="entry name" value="P-loop containing nucleoside triphosphate hydrolases"/>
    <property type="match status" value="1"/>
</dbReference>
<dbReference type="InterPro" id="IPR050534">
    <property type="entry name" value="Coronavir_polyprotein_1ab"/>
</dbReference>
<sequence length="486" mass="50703">MTETPRPAVADTVPEDRAAAGGPGAPGAARALALLEDGDVRLALDAPPLLARFNAAGVISSADVQVARHLGALAREPDEGVLLAVALTTRAVRAGSVCLYLDDVATFAADTEEALPVDDLPWPAPGEWTTAITASPLVSVGVDGPADRPVRWVDGRLYLDRYWRDEMVVRRQVDARLADPVEAIDAGRLTESLARLFPASADSRQRLAAAMAVTGRLTVLTGGPGTGKTTTVARLLAVLRDVVGPVRIALAAPTGKAAARLQEAVHEVVATLDPVDRERVGTLTASTIHRLLGWRPGSSTRFRHGPGQHLPYDVVVVDETSMVSLPLMARLLEALRPDSRLVLVGDPDQLASVEAGAVLGDLVGRPPVSTAVPRTLDGELLTNLSDAEQQQLANGVVRLTTVYRQEEGSAILPLAAAIRAGDAEAALAQLRAGSTSVRLVEVDGDRITEADVAGVRADAEQAGAALVEAARRGDGAAALLALSAHR</sequence>
<dbReference type="CDD" id="cd17933">
    <property type="entry name" value="DEXSc_RecD-like"/>
    <property type="match status" value="1"/>
</dbReference>
<keyword evidence="2" id="KW-0067">ATP-binding</keyword>
<dbReference type="GO" id="GO:0005524">
    <property type="term" value="F:ATP binding"/>
    <property type="evidence" value="ECO:0007669"/>
    <property type="project" value="UniProtKB-KW"/>
</dbReference>
<dbReference type="Pfam" id="PF13245">
    <property type="entry name" value="AAA_19"/>
    <property type="match status" value="1"/>
</dbReference>
<dbReference type="EMBL" id="WHPC01000065">
    <property type="protein sequence ID" value="MPV38158.1"/>
    <property type="molecule type" value="Genomic_DNA"/>
</dbReference>
<protein>
    <submittedName>
        <fullName evidence="5">AAA family ATPase</fullName>
    </submittedName>
</protein>
<proteinExistence type="predicted"/>
<dbReference type="GO" id="GO:0009338">
    <property type="term" value="C:exodeoxyribonuclease V complex"/>
    <property type="evidence" value="ECO:0007669"/>
    <property type="project" value="TreeGrafter"/>
</dbReference>
<dbReference type="GO" id="GO:0006310">
    <property type="term" value="P:DNA recombination"/>
    <property type="evidence" value="ECO:0007669"/>
    <property type="project" value="TreeGrafter"/>
</dbReference>
<evidence type="ECO:0000256" key="1">
    <source>
        <dbReference type="ARBA" id="ARBA00022741"/>
    </source>
</evidence>
<comment type="caution">
    <text evidence="5">The sequence shown here is derived from an EMBL/GenBank/DDBJ whole genome shotgun (WGS) entry which is preliminary data.</text>
</comment>
<keyword evidence="1" id="KW-0547">Nucleotide-binding</keyword>
<dbReference type="OrthoDB" id="9763659at2"/>
<reference evidence="5 6" key="1">
    <citation type="submission" date="2019-10" db="EMBL/GenBank/DDBJ databases">
        <title>Georgenia wutianyii sp. nov. and Georgenia yuyongxinii sp. nov. isolated from plateau pika (Ochotona curzoniae) in the Qinghai-Tibet plateau of China.</title>
        <authorList>
            <person name="Tian Z."/>
        </authorList>
    </citation>
    <scope>NUCLEOTIDE SEQUENCE [LARGE SCALE GENOMIC DNA]</scope>
    <source>
        <strain evidence="5 6">JCM 19765</strain>
    </source>
</reference>
<evidence type="ECO:0000256" key="2">
    <source>
        <dbReference type="ARBA" id="ARBA00022840"/>
    </source>
</evidence>
<dbReference type="GO" id="GO:0017116">
    <property type="term" value="F:single-stranded DNA helicase activity"/>
    <property type="evidence" value="ECO:0007669"/>
    <property type="project" value="TreeGrafter"/>
</dbReference>
<name>A0A6N7EM03_9MICO</name>
<evidence type="ECO:0000313" key="6">
    <source>
        <dbReference type="Proteomes" id="UP000437709"/>
    </source>
</evidence>
<evidence type="ECO:0000313" key="5">
    <source>
        <dbReference type="EMBL" id="MPV38158.1"/>
    </source>
</evidence>
<dbReference type="Gene3D" id="3.40.50.300">
    <property type="entry name" value="P-loop containing nucleotide triphosphate hydrolases"/>
    <property type="match status" value="1"/>
</dbReference>
<dbReference type="Proteomes" id="UP000437709">
    <property type="component" value="Unassembled WGS sequence"/>
</dbReference>
<dbReference type="AlphaFoldDB" id="A0A6N7EM03"/>
<evidence type="ECO:0000259" key="4">
    <source>
        <dbReference type="Pfam" id="PF21185"/>
    </source>
</evidence>
<dbReference type="RefSeq" id="WP_152816127.1">
    <property type="nucleotide sequence ID" value="NZ_WHPC01000065.1"/>
</dbReference>